<reference evidence="8 10" key="2">
    <citation type="submission" date="2016-10" db="EMBL/GenBank/DDBJ databases">
        <authorList>
            <person name="de Groot N.N."/>
        </authorList>
    </citation>
    <scope>NUCLEOTIDE SEQUENCE [LARGE SCALE GENOMIC DNA]</scope>
    <source>
        <strain evidence="8 10">DSM 23048</strain>
    </source>
</reference>
<evidence type="ECO:0000313" key="10">
    <source>
        <dbReference type="Proteomes" id="UP000183077"/>
    </source>
</evidence>
<feature type="transmembrane region" description="Helical" evidence="5">
    <location>
        <begin position="12"/>
        <end position="30"/>
    </location>
</feature>
<evidence type="ECO:0000256" key="3">
    <source>
        <dbReference type="ARBA" id="ARBA00022989"/>
    </source>
</evidence>
<dbReference type="SUPFAM" id="SSF53300">
    <property type="entry name" value="vWA-like"/>
    <property type="match status" value="1"/>
</dbReference>
<dbReference type="InterPro" id="IPR050768">
    <property type="entry name" value="UPF0353/GerABKA_families"/>
</dbReference>
<dbReference type="Gene3D" id="3.40.50.410">
    <property type="entry name" value="von Willebrand factor, type A domain"/>
    <property type="match status" value="1"/>
</dbReference>
<dbReference type="Proteomes" id="UP000183077">
    <property type="component" value="Unassembled WGS sequence"/>
</dbReference>
<dbReference type="PROSITE" id="PS50234">
    <property type="entry name" value="VWFA"/>
    <property type="match status" value="1"/>
</dbReference>
<keyword evidence="2 5" id="KW-0812">Transmembrane</keyword>
<dbReference type="AlphaFoldDB" id="A0A163ZAX4"/>
<organism evidence="7 9">
    <name type="scientific">Myroides marinus</name>
    <dbReference type="NCBI Taxonomy" id="703342"/>
    <lineage>
        <taxon>Bacteria</taxon>
        <taxon>Pseudomonadati</taxon>
        <taxon>Bacteroidota</taxon>
        <taxon>Flavobacteriia</taxon>
        <taxon>Flavobacteriales</taxon>
        <taxon>Flavobacteriaceae</taxon>
        <taxon>Myroides</taxon>
    </lineage>
</organism>
<feature type="domain" description="VWFA" evidence="6">
    <location>
        <begin position="93"/>
        <end position="288"/>
    </location>
</feature>
<dbReference type="InterPro" id="IPR002035">
    <property type="entry name" value="VWF_A"/>
</dbReference>
<dbReference type="PANTHER" id="PTHR22550">
    <property type="entry name" value="SPORE GERMINATION PROTEIN"/>
    <property type="match status" value="1"/>
</dbReference>
<keyword evidence="4 5" id="KW-0472">Membrane</keyword>
<sequence>MIKNITFANPEFFWLFILLPIAIFVWIRNRKKQRATIKLSTIKGVQEHTSLLVKLLPLSIVLRVLALSAIIIGMARPQTVNVNSQIHSTHGIDIVMAMDVSGSMLARDLKPNRLEALKTVAADFVSQRMTDRIGTVIYAAEAYTKTPVTSDKILILNDLRSIKYDNVLRDGTAIGVGLATAVNRLKDSPAKSKVIILLTDGVNNTGTVDPKLAAEIAKEYNIKVYTIGIGTNGLAESPVGIKENGEIVYERVPVELDEALMKSIAKTTGGKYFRATDTKKLKDIYEEINQLEKTKIDEQKFVNANDQFQLIVLLGFILLCIDFILQRTIFRGFI</sequence>
<evidence type="ECO:0000313" key="8">
    <source>
        <dbReference type="EMBL" id="SEI64721.1"/>
    </source>
</evidence>
<dbReference type="SMART" id="SM00327">
    <property type="entry name" value="VWA"/>
    <property type="match status" value="1"/>
</dbReference>
<accession>A0A163ZAX4</accession>
<dbReference type="InterPro" id="IPR036465">
    <property type="entry name" value="vWFA_dom_sf"/>
</dbReference>
<dbReference type="PANTHER" id="PTHR22550:SF5">
    <property type="entry name" value="LEUCINE ZIPPER PROTEIN 4"/>
    <property type="match status" value="1"/>
</dbReference>
<evidence type="ECO:0000313" key="9">
    <source>
        <dbReference type="Proteomes" id="UP000076630"/>
    </source>
</evidence>
<dbReference type="Proteomes" id="UP000076630">
    <property type="component" value="Unassembled WGS sequence"/>
</dbReference>
<keyword evidence="9" id="KW-1185">Reference proteome</keyword>
<evidence type="ECO:0000256" key="4">
    <source>
        <dbReference type="ARBA" id="ARBA00023136"/>
    </source>
</evidence>
<evidence type="ECO:0000256" key="1">
    <source>
        <dbReference type="ARBA" id="ARBA00022475"/>
    </source>
</evidence>
<evidence type="ECO:0000256" key="2">
    <source>
        <dbReference type="ARBA" id="ARBA00022692"/>
    </source>
</evidence>
<gene>
    <name evidence="7" type="ORF">AV926_08965</name>
    <name evidence="8" type="ORF">SAMN04488018_102421</name>
</gene>
<dbReference type="GeneID" id="82256111"/>
<dbReference type="RefSeq" id="WP_038987580.1">
    <property type="nucleotide sequence ID" value="NZ_FNYS01000002.1"/>
</dbReference>
<reference evidence="7 9" key="1">
    <citation type="submission" date="2016-01" db="EMBL/GenBank/DDBJ databases">
        <title>Whole genome sequencing of Myroides marinus L41.</title>
        <authorList>
            <person name="Hong K.W."/>
        </authorList>
    </citation>
    <scope>NUCLEOTIDE SEQUENCE [LARGE SCALE GENOMIC DNA]</scope>
    <source>
        <strain evidence="7 9">L41</strain>
    </source>
</reference>
<feature type="transmembrane region" description="Helical" evidence="5">
    <location>
        <begin position="308"/>
        <end position="325"/>
    </location>
</feature>
<dbReference type="Pfam" id="PF00092">
    <property type="entry name" value="VWA"/>
    <property type="match status" value="1"/>
</dbReference>
<name>A0A163ZAX4_9FLAO</name>
<dbReference type="EMBL" id="LQNU01000053">
    <property type="protein sequence ID" value="KZE81403.1"/>
    <property type="molecule type" value="Genomic_DNA"/>
</dbReference>
<dbReference type="Pfam" id="PF07584">
    <property type="entry name" value="BatA"/>
    <property type="match status" value="1"/>
</dbReference>
<keyword evidence="1" id="KW-1003">Cell membrane</keyword>
<evidence type="ECO:0000313" key="7">
    <source>
        <dbReference type="EMBL" id="KZE81403.1"/>
    </source>
</evidence>
<dbReference type="EMBL" id="FNYS01000002">
    <property type="protein sequence ID" value="SEI64721.1"/>
    <property type="molecule type" value="Genomic_DNA"/>
</dbReference>
<proteinExistence type="predicted"/>
<keyword evidence="3 5" id="KW-1133">Transmembrane helix</keyword>
<evidence type="ECO:0000256" key="5">
    <source>
        <dbReference type="SAM" id="Phobius"/>
    </source>
</evidence>
<protein>
    <submittedName>
        <fullName evidence="7">Aerotolerance regulator BatA</fullName>
    </submittedName>
    <submittedName>
        <fullName evidence="8">Ca-activated chloride channel family protein</fullName>
    </submittedName>
</protein>
<evidence type="ECO:0000259" key="6">
    <source>
        <dbReference type="PROSITE" id="PS50234"/>
    </source>
</evidence>
<dbReference type="OrthoDB" id="6206554at2"/>
<dbReference type="InterPro" id="IPR024163">
    <property type="entry name" value="Aerotolerance_reg_N"/>
</dbReference>